<organism evidence="1 2">
    <name type="scientific">Cytospora mali</name>
    <name type="common">Apple Valsa canker fungus</name>
    <name type="synonym">Valsa mali</name>
    <dbReference type="NCBI Taxonomy" id="578113"/>
    <lineage>
        <taxon>Eukaryota</taxon>
        <taxon>Fungi</taxon>
        <taxon>Dikarya</taxon>
        <taxon>Ascomycota</taxon>
        <taxon>Pezizomycotina</taxon>
        <taxon>Sordariomycetes</taxon>
        <taxon>Sordariomycetidae</taxon>
        <taxon>Diaporthales</taxon>
        <taxon>Cytosporaceae</taxon>
        <taxon>Cytospora</taxon>
    </lineage>
</organism>
<proteinExistence type="predicted"/>
<reference evidence="2" key="1">
    <citation type="submission" date="2014-12" db="EMBL/GenBank/DDBJ databases">
        <title>Genome Sequence of Valsa Canker Pathogens Uncovers a Specific Adaption of Colonization on Woody Bark.</title>
        <authorList>
            <person name="Yin Z."/>
            <person name="Liu H."/>
            <person name="Gao X."/>
            <person name="Li Z."/>
            <person name="Song N."/>
            <person name="Ke X."/>
            <person name="Dai Q."/>
            <person name="Wu Y."/>
            <person name="Sun Y."/>
            <person name="Xu J.-R."/>
            <person name="Kang Z.K."/>
            <person name="Wang L."/>
            <person name="Huang L."/>
        </authorList>
    </citation>
    <scope>NUCLEOTIDE SEQUENCE [LARGE SCALE GENOMIC DNA]</scope>
    <source>
        <strain evidence="2">SXYL134</strain>
    </source>
</reference>
<name>A0A194UTJ6_CYTMA</name>
<dbReference type="AlphaFoldDB" id="A0A194UTJ6"/>
<accession>A0A194UTJ6</accession>
<keyword evidence="2" id="KW-1185">Reference proteome</keyword>
<gene>
    <name evidence="1" type="ORF">VP1G_10718</name>
</gene>
<evidence type="ECO:0000313" key="2">
    <source>
        <dbReference type="Proteomes" id="UP000078576"/>
    </source>
</evidence>
<sequence>MAMFSDIHPTYSITRDSKQQMILTLKMHVTQDESARATDSMPLPRDWFDFQVPSARRPSCLGDMQEEKQKDLIVL</sequence>
<evidence type="ECO:0000313" key="1">
    <source>
        <dbReference type="EMBL" id="KUI54944.1"/>
    </source>
</evidence>
<dbReference type="Proteomes" id="UP000078576">
    <property type="component" value="Unassembled WGS sequence"/>
</dbReference>
<protein>
    <submittedName>
        <fullName evidence="1">Uncharacterized protein</fullName>
    </submittedName>
</protein>
<dbReference type="EMBL" id="KN714677">
    <property type="protein sequence ID" value="KUI54944.1"/>
    <property type="molecule type" value="Genomic_DNA"/>
</dbReference>